<keyword evidence="1 6" id="KW-0456">Lyase</keyword>
<dbReference type="Gene3D" id="1.10.40.30">
    <property type="entry name" value="Fumarase/aspartase (C-terminal domain)"/>
    <property type="match status" value="1"/>
</dbReference>
<keyword evidence="1" id="KW-0055">Arginine biosynthesis</keyword>
<dbReference type="Pfam" id="PF00206">
    <property type="entry name" value="Lyase_1"/>
    <property type="match status" value="1"/>
</dbReference>
<evidence type="ECO:0000256" key="2">
    <source>
        <dbReference type="NCBIfam" id="TIGR00838"/>
    </source>
</evidence>
<comment type="similarity">
    <text evidence="1">Belongs to the lyase 1 family. Argininosuccinate lyase subfamily.</text>
</comment>
<proteinExistence type="inferred from homology"/>
<dbReference type="PANTHER" id="PTHR43814:SF1">
    <property type="entry name" value="ARGININOSUCCINATE LYASE"/>
    <property type="match status" value="1"/>
</dbReference>
<dbReference type="UniPathway" id="UPA00068">
    <property type="reaction ID" value="UER00114"/>
</dbReference>
<dbReference type="STRING" id="301967.A6E15_15265"/>
<evidence type="ECO:0000313" key="6">
    <source>
        <dbReference type="EMBL" id="OLZ42242.1"/>
    </source>
</evidence>
<reference evidence="7" key="1">
    <citation type="submission" date="2016-04" db="EMBL/GenBank/DDBJ databases">
        <authorList>
            <person name="Chen S.-C."/>
            <person name="Lai M.-C."/>
        </authorList>
    </citation>
    <scope>NUCLEOTIDE SEQUENCE [LARGE SCALE GENOMIC DNA]</scope>
    <source>
        <strain evidence="7">AB14</strain>
    </source>
</reference>
<dbReference type="SUPFAM" id="SSF48557">
    <property type="entry name" value="L-aspartase-like"/>
    <property type="match status" value="1"/>
</dbReference>
<accession>A0A1S8AZZ8</accession>
<keyword evidence="1" id="KW-0963">Cytoplasm</keyword>
<dbReference type="PRINTS" id="PR00145">
    <property type="entry name" value="ARGSUCLYASE"/>
</dbReference>
<dbReference type="HAMAP" id="MF_00006">
    <property type="entry name" value="Arg_succ_lyase"/>
    <property type="match status" value="1"/>
</dbReference>
<evidence type="ECO:0000256" key="3">
    <source>
        <dbReference type="SAM" id="MobiDB-lite"/>
    </source>
</evidence>
<dbReference type="OrthoDB" id="27337at2157"/>
<dbReference type="AlphaFoldDB" id="A0A1S8AZZ8"/>
<dbReference type="InterPro" id="IPR029419">
    <property type="entry name" value="Arg_succ_lyase_C"/>
</dbReference>
<feature type="domain" description="Argininosuccinate lyase C-terminal" evidence="5">
    <location>
        <begin position="390"/>
        <end position="477"/>
    </location>
</feature>
<dbReference type="PANTHER" id="PTHR43814">
    <property type="entry name" value="ARGININOSUCCINATE LYASE"/>
    <property type="match status" value="1"/>
</dbReference>
<protein>
    <recommendedName>
        <fullName evidence="1 2">Argininosuccinate lyase</fullName>
        <shortName evidence="1">ASAL</shortName>
        <ecNumber evidence="1 2">4.3.2.1</ecNumber>
    </recommendedName>
    <alternativeName>
        <fullName evidence="1">Arginosuccinase</fullName>
    </alternativeName>
</protein>
<dbReference type="GO" id="GO:0004056">
    <property type="term" value="F:argininosuccinate lyase activity"/>
    <property type="evidence" value="ECO:0007669"/>
    <property type="project" value="UniProtKB-UniRule"/>
</dbReference>
<evidence type="ECO:0000313" key="7">
    <source>
        <dbReference type="Proteomes" id="UP000189370"/>
    </source>
</evidence>
<dbReference type="InterPro" id="IPR008948">
    <property type="entry name" value="L-Aspartase-like"/>
</dbReference>
<comment type="caution">
    <text evidence="6">The sequence shown here is derived from an EMBL/GenBank/DDBJ whole genome shotgun (WGS) entry which is preliminary data.</text>
</comment>
<evidence type="ECO:0000256" key="1">
    <source>
        <dbReference type="HAMAP-Rule" id="MF_00006"/>
    </source>
</evidence>
<dbReference type="InterPro" id="IPR024083">
    <property type="entry name" value="Fumarase/histidase_N"/>
</dbReference>
<dbReference type="Pfam" id="PF14698">
    <property type="entry name" value="ASL_C2"/>
    <property type="match status" value="1"/>
</dbReference>
<dbReference type="InterPro" id="IPR009049">
    <property type="entry name" value="Argininosuccinate_lyase"/>
</dbReference>
<dbReference type="PRINTS" id="PR00149">
    <property type="entry name" value="FUMRATELYASE"/>
</dbReference>
<dbReference type="Gene3D" id="1.10.275.10">
    <property type="entry name" value="Fumarase/aspartase (N-terminal domain)"/>
    <property type="match status" value="1"/>
</dbReference>
<gene>
    <name evidence="1" type="primary">argH</name>
    <name evidence="6" type="ORF">A6E15_15265</name>
</gene>
<sequence length="530" mass="55821">MTEESAPHGGDSERGSALTDGGDDEGGERSSGSRSDGVVRRDRFGGGPARSFLSSLAADRRIFEADLEVDRAHTVMLAEQEIIGADVAGEILTALDAIEVDGHGSLPDGEDVHEAIETAVIERVGADGGKMHTARSRNDEVAACIRYRLREGVLAAIETTLALRESLVDVADDHRETIMPGYTHLQPAQPTTVAHWVLAYEGAVRRDTERLLAAYDRINESPLGGAAFAGTTFDIDRERTADLLGFEGVVENSMDASSSRDFLVETTQALSTHATTLSGLAEDVIIFANRGFVDLADDYSSTSSIMPQKKNPDTLELVRAVAGDAAGSVQGLTTTLKGLPRAYNRDLQRATTHAWETVDAVTEASEVAAGAVATADWNEETLAAEAGEGFSTATGVADLLAANGLPFRTAHELVAIAAENSAERSSAENASGDEPRANGADYDALEAAAREVLGESLSAHVEREAVEAALDPVESVASRDSQGGPAPEAVAPQIETARESLSADTADLEGRTDALEAAHERLRSEVNGYV</sequence>
<dbReference type="RefSeq" id="WP_076147519.1">
    <property type="nucleotide sequence ID" value="NZ_LWLN01000001.1"/>
</dbReference>
<dbReference type="Proteomes" id="UP000189370">
    <property type="component" value="Unassembled WGS sequence"/>
</dbReference>
<comment type="pathway">
    <text evidence="1">Amino-acid biosynthesis; L-arginine biosynthesis; L-arginine from L-ornithine and carbamoyl phosphate: step 3/3.</text>
</comment>
<keyword evidence="7" id="KW-1185">Reference proteome</keyword>
<feature type="region of interest" description="Disordered" evidence="3">
    <location>
        <begin position="1"/>
        <end position="44"/>
    </location>
</feature>
<dbReference type="NCBIfam" id="TIGR00838">
    <property type="entry name" value="argH"/>
    <property type="match status" value="1"/>
</dbReference>
<keyword evidence="1" id="KW-0028">Amino-acid biosynthesis</keyword>
<dbReference type="Gene3D" id="1.20.200.10">
    <property type="entry name" value="Fumarase/aspartase (Central domain)"/>
    <property type="match status" value="1"/>
</dbReference>
<dbReference type="InterPro" id="IPR000362">
    <property type="entry name" value="Fumarate_lyase_fam"/>
</dbReference>
<dbReference type="GO" id="GO:0005829">
    <property type="term" value="C:cytosol"/>
    <property type="evidence" value="ECO:0007669"/>
    <property type="project" value="TreeGrafter"/>
</dbReference>
<name>A0A1S8AZZ8_9EURY</name>
<feature type="region of interest" description="Disordered" evidence="3">
    <location>
        <begin position="471"/>
        <end position="492"/>
    </location>
</feature>
<evidence type="ECO:0000259" key="5">
    <source>
        <dbReference type="Pfam" id="PF14698"/>
    </source>
</evidence>
<evidence type="ECO:0000259" key="4">
    <source>
        <dbReference type="Pfam" id="PF00206"/>
    </source>
</evidence>
<dbReference type="GO" id="GO:0042450">
    <property type="term" value="P:L-arginine biosynthetic process via ornithine"/>
    <property type="evidence" value="ECO:0007669"/>
    <property type="project" value="UniProtKB-UniRule"/>
</dbReference>
<comment type="subcellular location">
    <subcellularLocation>
        <location evidence="1">Cytoplasm</location>
    </subcellularLocation>
</comment>
<dbReference type="EMBL" id="LWLN01000001">
    <property type="protein sequence ID" value="OLZ42242.1"/>
    <property type="molecule type" value="Genomic_DNA"/>
</dbReference>
<dbReference type="FunFam" id="1.20.200.10:FF:000015">
    <property type="entry name" value="argininosuccinate lyase isoform X2"/>
    <property type="match status" value="1"/>
</dbReference>
<comment type="catalytic activity">
    <reaction evidence="1">
        <text>2-(N(omega)-L-arginino)succinate = fumarate + L-arginine</text>
        <dbReference type="Rhea" id="RHEA:24020"/>
        <dbReference type="ChEBI" id="CHEBI:29806"/>
        <dbReference type="ChEBI" id="CHEBI:32682"/>
        <dbReference type="ChEBI" id="CHEBI:57472"/>
        <dbReference type="EC" id="4.3.2.1"/>
    </reaction>
</comment>
<dbReference type="InterPro" id="IPR022761">
    <property type="entry name" value="Fumarate_lyase_N"/>
</dbReference>
<organism evidence="6 7">
    <name type="scientific">Natrinema saccharevitans</name>
    <dbReference type="NCBI Taxonomy" id="301967"/>
    <lineage>
        <taxon>Archaea</taxon>
        <taxon>Methanobacteriati</taxon>
        <taxon>Methanobacteriota</taxon>
        <taxon>Stenosarchaea group</taxon>
        <taxon>Halobacteria</taxon>
        <taxon>Halobacteriales</taxon>
        <taxon>Natrialbaceae</taxon>
        <taxon>Natrinema</taxon>
    </lineage>
</organism>
<dbReference type="EC" id="4.3.2.1" evidence="1 2"/>
<feature type="domain" description="Fumarate lyase N-terminal" evidence="4">
    <location>
        <begin position="55"/>
        <end position="327"/>
    </location>
</feature>
<dbReference type="CDD" id="cd01359">
    <property type="entry name" value="Argininosuccinate_lyase"/>
    <property type="match status" value="1"/>
</dbReference>